<proteinExistence type="predicted"/>
<accession>A0A6C0JUA0</accession>
<reference evidence="1" key="1">
    <citation type="journal article" date="2020" name="Nature">
        <title>Giant virus diversity and host interactions through global metagenomics.</title>
        <authorList>
            <person name="Schulz F."/>
            <person name="Roux S."/>
            <person name="Paez-Espino D."/>
            <person name="Jungbluth S."/>
            <person name="Walsh D.A."/>
            <person name="Denef V.J."/>
            <person name="McMahon K.D."/>
            <person name="Konstantinidis K.T."/>
            <person name="Eloe-Fadrosh E.A."/>
            <person name="Kyrpides N.C."/>
            <person name="Woyke T."/>
        </authorList>
    </citation>
    <scope>NUCLEOTIDE SEQUENCE</scope>
    <source>
        <strain evidence="1">GVMAG-S-1062768-28</strain>
    </source>
</reference>
<dbReference type="AlphaFoldDB" id="A0A6C0JUA0"/>
<organism evidence="1">
    <name type="scientific">viral metagenome</name>
    <dbReference type="NCBI Taxonomy" id="1070528"/>
    <lineage>
        <taxon>unclassified sequences</taxon>
        <taxon>metagenomes</taxon>
        <taxon>organismal metagenomes</taxon>
    </lineage>
</organism>
<evidence type="ECO:0008006" key="2">
    <source>
        <dbReference type="Google" id="ProtNLM"/>
    </source>
</evidence>
<dbReference type="InterPro" id="IPR036770">
    <property type="entry name" value="Ankyrin_rpt-contain_sf"/>
</dbReference>
<evidence type="ECO:0000313" key="1">
    <source>
        <dbReference type="EMBL" id="QHU08386.1"/>
    </source>
</evidence>
<dbReference type="Gene3D" id="1.25.40.20">
    <property type="entry name" value="Ankyrin repeat-containing domain"/>
    <property type="match status" value="1"/>
</dbReference>
<dbReference type="EMBL" id="MN740696">
    <property type="protein sequence ID" value="QHU08386.1"/>
    <property type="molecule type" value="Genomic_DNA"/>
</dbReference>
<protein>
    <recommendedName>
        <fullName evidence="2">Ankyrin repeat protein</fullName>
    </recommendedName>
</protein>
<sequence>MFTRFVIACERGDIINVRANAVRVTQKDRMYGLFCACYYQKIEIVKFLLDYVENIDISTFELAIELAEHNLPDVLQLLFNSGKLDDTMVNNATDFKENAMSLLDEYKFRLDGKIYNENILT</sequence>
<name>A0A6C0JUA0_9ZZZZ</name>